<keyword evidence="3" id="KW-0804">Transcription</keyword>
<dbReference type="InterPro" id="IPR018060">
    <property type="entry name" value="HTH_AraC"/>
</dbReference>
<dbReference type="RefSeq" id="WP_285449354.1">
    <property type="nucleotide sequence ID" value="NZ_CP127173.1"/>
</dbReference>
<accession>A0ABY8XBL4</accession>
<dbReference type="PANTHER" id="PTHR43280:SF32">
    <property type="entry name" value="TRANSCRIPTIONAL REGULATORY PROTEIN"/>
    <property type="match status" value="1"/>
</dbReference>
<organism evidence="5 6">
    <name type="scientific">Amycolatopsis nalaikhensis</name>
    <dbReference type="NCBI Taxonomy" id="715472"/>
    <lineage>
        <taxon>Bacteria</taxon>
        <taxon>Bacillati</taxon>
        <taxon>Actinomycetota</taxon>
        <taxon>Actinomycetes</taxon>
        <taxon>Pseudonocardiales</taxon>
        <taxon>Pseudonocardiaceae</taxon>
        <taxon>Amycolatopsis</taxon>
    </lineage>
</organism>
<dbReference type="Pfam" id="PF12833">
    <property type="entry name" value="HTH_18"/>
    <property type="match status" value="1"/>
</dbReference>
<dbReference type="SUPFAM" id="SSF46689">
    <property type="entry name" value="Homeodomain-like"/>
    <property type="match status" value="1"/>
</dbReference>
<dbReference type="PROSITE" id="PS01124">
    <property type="entry name" value="HTH_ARAC_FAMILY_2"/>
    <property type="match status" value="1"/>
</dbReference>
<dbReference type="Proteomes" id="UP001227101">
    <property type="component" value="Chromosome"/>
</dbReference>
<evidence type="ECO:0000313" key="5">
    <source>
        <dbReference type="EMBL" id="WIV52956.1"/>
    </source>
</evidence>
<dbReference type="InterPro" id="IPR037923">
    <property type="entry name" value="HTH-like"/>
</dbReference>
<evidence type="ECO:0000256" key="1">
    <source>
        <dbReference type="ARBA" id="ARBA00023015"/>
    </source>
</evidence>
<dbReference type="SUPFAM" id="SSF51215">
    <property type="entry name" value="Regulatory protein AraC"/>
    <property type="match status" value="1"/>
</dbReference>
<gene>
    <name evidence="5" type="ORF">QP939_28905</name>
</gene>
<name>A0ABY8XBL4_9PSEU</name>
<feature type="domain" description="HTH araC/xylS-type" evidence="4">
    <location>
        <begin position="160"/>
        <end position="262"/>
    </location>
</feature>
<dbReference type="SMART" id="SM00342">
    <property type="entry name" value="HTH_ARAC"/>
    <property type="match status" value="1"/>
</dbReference>
<dbReference type="PANTHER" id="PTHR43280">
    <property type="entry name" value="ARAC-FAMILY TRANSCRIPTIONAL REGULATOR"/>
    <property type="match status" value="1"/>
</dbReference>
<evidence type="ECO:0000256" key="3">
    <source>
        <dbReference type="ARBA" id="ARBA00023163"/>
    </source>
</evidence>
<keyword evidence="1" id="KW-0805">Transcription regulation</keyword>
<dbReference type="InterPro" id="IPR009057">
    <property type="entry name" value="Homeodomain-like_sf"/>
</dbReference>
<proteinExistence type="predicted"/>
<reference evidence="5 6" key="1">
    <citation type="submission" date="2023-06" db="EMBL/GenBank/DDBJ databases">
        <authorList>
            <person name="Oyuntsetseg B."/>
            <person name="Kim S.B."/>
        </authorList>
    </citation>
    <scope>NUCLEOTIDE SEQUENCE [LARGE SCALE GENOMIC DNA]</scope>
    <source>
        <strain evidence="5 6">2-2</strain>
    </source>
</reference>
<evidence type="ECO:0000313" key="6">
    <source>
        <dbReference type="Proteomes" id="UP001227101"/>
    </source>
</evidence>
<evidence type="ECO:0000256" key="2">
    <source>
        <dbReference type="ARBA" id="ARBA00023125"/>
    </source>
</evidence>
<evidence type="ECO:0000259" key="4">
    <source>
        <dbReference type="PROSITE" id="PS01124"/>
    </source>
</evidence>
<sequence length="269" mass="29566">MSRLSPNSQVRLHRPDFHHLILITHGTGTAVVDFVDHGCEPGTLLHVRPGQVQRLPRPLPDSPAALDAEIILFTAAFPPDLERLAGLLDQSTGPTVYHLTEDQRADIARAMDELFIEYHRATREQQKADPTLDVLRLLLGVVLLRVARLPGPGGGDGAVDDAFRRFQHELERSYAITRSAADYADRIGYSPRTLNRVCQAATGRSAKALIDARVALEAKRLLAHTALPVAAISRRLGFSEPTNFVKFFAREAETTPGAFRDQEQGKTAG</sequence>
<protein>
    <submittedName>
        <fullName evidence="5">Helix-turn-helix transcriptional regulator</fullName>
    </submittedName>
</protein>
<dbReference type="EMBL" id="CP127173">
    <property type="protein sequence ID" value="WIV52956.1"/>
    <property type="molecule type" value="Genomic_DNA"/>
</dbReference>
<keyword evidence="2" id="KW-0238">DNA-binding</keyword>
<dbReference type="Gene3D" id="1.10.10.60">
    <property type="entry name" value="Homeodomain-like"/>
    <property type="match status" value="1"/>
</dbReference>
<keyword evidence="6" id="KW-1185">Reference proteome</keyword>